<feature type="transmembrane region" description="Helical" evidence="4">
    <location>
        <begin position="103"/>
        <end position="128"/>
    </location>
</feature>
<name>R9PJI9_AGAAL</name>
<dbReference type="PANTHER" id="PTHR11360:SF284">
    <property type="entry name" value="EG:103B4.3 PROTEIN-RELATED"/>
    <property type="match status" value="1"/>
</dbReference>
<dbReference type="STRING" id="1331007.AALB_1602"/>
<dbReference type="SUPFAM" id="SSF103473">
    <property type="entry name" value="MFS general substrate transporter"/>
    <property type="match status" value="1"/>
</dbReference>
<keyword evidence="6" id="KW-1185">Reference proteome</keyword>
<dbReference type="AlphaFoldDB" id="R9PJI9"/>
<feature type="transmembrane region" description="Helical" evidence="4">
    <location>
        <begin position="286"/>
        <end position="305"/>
    </location>
</feature>
<sequence>MALASTKVRLATHGMAIAQTLLWACLYYSFPATLLTWHQQLAWSIADVSLAFTICLVASALCSPFIGRLIDKGFGPQVLSSSALLGGIALLAVSQVQNLWQFYAAWLVLGCASAGCLYEPCFAFLTRYRGDNAKSAITKVTLYAGFAGTLSFPLCHYLIDLLGWRITSVSLALIVLLIATPLLFISAKLIQGAQSSALGKTQTIANIKQSSSPNTQLKNAVFWFIALAFSLSALNHTVLVNFLLPSMHALNFSADNAVLVMAMIGPMQVLGRIAMISVDKRLSNTLITMLCFGSLLVAAFLLWQLEHLQHLIWLFVVLQGSAYGVTSILRPVLTKQLLGEQGFGAISGMLAVPYLLASASAPFLGAFAWQLNQQQGIFGLVSLSAGLGFVAMAACCLQQTAIATRYQKLTAKPK</sequence>
<comment type="caution">
    <text evidence="5">The sequence shown here is derived from an EMBL/GenBank/DDBJ whole genome shotgun (WGS) entry which is preliminary data.</text>
</comment>
<feature type="transmembrane region" description="Helical" evidence="4">
    <location>
        <begin position="256"/>
        <end position="274"/>
    </location>
</feature>
<feature type="transmembrane region" description="Helical" evidence="4">
    <location>
        <begin position="377"/>
        <end position="397"/>
    </location>
</feature>
<evidence type="ECO:0000313" key="5">
    <source>
        <dbReference type="EMBL" id="GAD01522.1"/>
    </source>
</evidence>
<dbReference type="InterPro" id="IPR011701">
    <property type="entry name" value="MFS"/>
</dbReference>
<keyword evidence="3 4" id="KW-0472">Membrane</keyword>
<organism evidence="5 6">
    <name type="scientific">Agarivorans albus MKT 106</name>
    <dbReference type="NCBI Taxonomy" id="1331007"/>
    <lineage>
        <taxon>Bacteria</taxon>
        <taxon>Pseudomonadati</taxon>
        <taxon>Pseudomonadota</taxon>
        <taxon>Gammaproteobacteria</taxon>
        <taxon>Alteromonadales</taxon>
        <taxon>Alteromonadaceae</taxon>
        <taxon>Agarivorans</taxon>
    </lineage>
</organism>
<keyword evidence="2 4" id="KW-1133">Transmembrane helix</keyword>
<evidence type="ECO:0000256" key="4">
    <source>
        <dbReference type="SAM" id="Phobius"/>
    </source>
</evidence>
<dbReference type="Gene3D" id="1.20.1250.20">
    <property type="entry name" value="MFS general substrate transporter like domains"/>
    <property type="match status" value="1"/>
</dbReference>
<dbReference type="RefSeq" id="WP_016401290.1">
    <property type="nucleotide sequence ID" value="NZ_BARX01000008.1"/>
</dbReference>
<feature type="transmembrane region" description="Helical" evidence="4">
    <location>
        <begin position="140"/>
        <end position="159"/>
    </location>
</feature>
<evidence type="ECO:0000256" key="1">
    <source>
        <dbReference type="ARBA" id="ARBA00022692"/>
    </source>
</evidence>
<protein>
    <submittedName>
        <fullName evidence="5">Putative membrane protein</fullName>
    </submittedName>
</protein>
<dbReference type="Pfam" id="PF07690">
    <property type="entry name" value="MFS_1"/>
    <property type="match status" value="1"/>
</dbReference>
<evidence type="ECO:0000313" key="6">
    <source>
        <dbReference type="Proteomes" id="UP000014461"/>
    </source>
</evidence>
<dbReference type="OrthoDB" id="5966585at2"/>
<feature type="transmembrane region" description="Helical" evidence="4">
    <location>
        <begin position="42"/>
        <end position="66"/>
    </location>
</feature>
<accession>R9PJI9</accession>
<evidence type="ECO:0000256" key="2">
    <source>
        <dbReference type="ARBA" id="ARBA00022989"/>
    </source>
</evidence>
<dbReference type="GO" id="GO:0022857">
    <property type="term" value="F:transmembrane transporter activity"/>
    <property type="evidence" value="ECO:0007669"/>
    <property type="project" value="InterPro"/>
</dbReference>
<proteinExistence type="predicted"/>
<feature type="transmembrane region" description="Helical" evidence="4">
    <location>
        <begin position="345"/>
        <end position="371"/>
    </location>
</feature>
<reference evidence="5" key="1">
    <citation type="journal article" date="2013" name="Genome Announc.">
        <title>Draft Genome Sequence of Agarivorans albus Strain MKT 106T, an Agarolytic Marine Bacterium.</title>
        <authorList>
            <person name="Yasuike M."/>
            <person name="Nakamura Y."/>
            <person name="Kai W."/>
            <person name="Fujiwara A."/>
            <person name="Fukui Y."/>
            <person name="Satomi M."/>
            <person name="Sano M."/>
        </authorList>
    </citation>
    <scope>NUCLEOTIDE SEQUENCE [LARGE SCALE GENOMIC DNA]</scope>
</reference>
<feature type="transmembrane region" description="Helical" evidence="4">
    <location>
        <begin position="171"/>
        <end position="190"/>
    </location>
</feature>
<feature type="transmembrane region" description="Helical" evidence="4">
    <location>
        <begin position="12"/>
        <end position="30"/>
    </location>
</feature>
<feature type="transmembrane region" description="Helical" evidence="4">
    <location>
        <begin position="78"/>
        <end position="97"/>
    </location>
</feature>
<evidence type="ECO:0000256" key="3">
    <source>
        <dbReference type="ARBA" id="ARBA00023136"/>
    </source>
</evidence>
<feature type="transmembrane region" description="Helical" evidence="4">
    <location>
        <begin position="311"/>
        <end position="333"/>
    </location>
</feature>
<gene>
    <name evidence="5" type="ORF">AALB_1602</name>
</gene>
<dbReference type="EMBL" id="BARX01000008">
    <property type="protein sequence ID" value="GAD01522.1"/>
    <property type="molecule type" value="Genomic_DNA"/>
</dbReference>
<dbReference type="InterPro" id="IPR050327">
    <property type="entry name" value="Proton-linked_MCT"/>
</dbReference>
<dbReference type="PANTHER" id="PTHR11360">
    <property type="entry name" value="MONOCARBOXYLATE TRANSPORTER"/>
    <property type="match status" value="1"/>
</dbReference>
<feature type="transmembrane region" description="Helical" evidence="4">
    <location>
        <begin position="220"/>
        <end position="244"/>
    </location>
</feature>
<keyword evidence="1 4" id="KW-0812">Transmembrane</keyword>
<dbReference type="InterPro" id="IPR036259">
    <property type="entry name" value="MFS_trans_sf"/>
</dbReference>
<dbReference type="Proteomes" id="UP000014461">
    <property type="component" value="Unassembled WGS sequence"/>
</dbReference>